<keyword evidence="3" id="KW-1185">Reference proteome</keyword>
<evidence type="ECO:0000313" key="3">
    <source>
        <dbReference type="Proteomes" id="UP001207742"/>
    </source>
</evidence>
<protein>
    <submittedName>
        <fullName evidence="2">Oxidoreductase</fullName>
    </submittedName>
</protein>
<dbReference type="InterPro" id="IPR016040">
    <property type="entry name" value="NAD(P)-bd_dom"/>
</dbReference>
<reference evidence="2 3" key="1">
    <citation type="submission" date="2022-10" db="EMBL/GenBank/DDBJ databases">
        <title>Chitinophaga nivalis PC15 sp. nov., isolated from Pyeongchang county, South Korea.</title>
        <authorList>
            <person name="Trinh H.N."/>
        </authorList>
    </citation>
    <scope>NUCLEOTIDE SEQUENCE [LARGE SCALE GENOMIC DNA]</scope>
    <source>
        <strain evidence="2 3">PC14</strain>
    </source>
</reference>
<dbReference type="Proteomes" id="UP001207742">
    <property type="component" value="Unassembled WGS sequence"/>
</dbReference>
<dbReference type="RefSeq" id="WP_264733520.1">
    <property type="nucleotide sequence ID" value="NZ_JAPDNR010000001.1"/>
</dbReference>
<proteinExistence type="predicted"/>
<accession>A0ABT3IRU8</accession>
<dbReference type="Pfam" id="PF13460">
    <property type="entry name" value="NAD_binding_10"/>
    <property type="match status" value="1"/>
</dbReference>
<dbReference type="Gene3D" id="3.40.50.720">
    <property type="entry name" value="NAD(P)-binding Rossmann-like Domain"/>
    <property type="match status" value="1"/>
</dbReference>
<sequence length="220" mass="24536">MMNKTAIVIGATGLTGTHLVAALLQDPAFGKVKVLVRQPWAHQREKLETILVDFNDETQLAAALHGDALFCCIGTTIRKAGSQETFRQVDFDIPVRCATIAHRQGVRQFLLISSIGADNRSRNFYLRTKGETEAAILQTGFVSTCIFRPSFLIGQREEFRLGEWIAKYLIQLFYFLLQGKWKKYRGIKAATVAHAMVMAAKQDDTGTHIFESDAIQQTGA</sequence>
<dbReference type="PANTHER" id="PTHR14097:SF7">
    <property type="entry name" value="OXIDOREDUCTASE HTATIP2"/>
    <property type="match status" value="1"/>
</dbReference>
<dbReference type="PANTHER" id="PTHR14097">
    <property type="entry name" value="OXIDOREDUCTASE HTATIP2"/>
    <property type="match status" value="1"/>
</dbReference>
<dbReference type="EMBL" id="JAPDNS010000002">
    <property type="protein sequence ID" value="MCW3486705.1"/>
    <property type="molecule type" value="Genomic_DNA"/>
</dbReference>
<dbReference type="CDD" id="cd05250">
    <property type="entry name" value="CC3_like_SDR_a"/>
    <property type="match status" value="1"/>
</dbReference>
<dbReference type="InterPro" id="IPR036291">
    <property type="entry name" value="NAD(P)-bd_dom_sf"/>
</dbReference>
<feature type="domain" description="NAD(P)-binding" evidence="1">
    <location>
        <begin position="10"/>
        <end position="139"/>
    </location>
</feature>
<comment type="caution">
    <text evidence="2">The sequence shown here is derived from an EMBL/GenBank/DDBJ whole genome shotgun (WGS) entry which is preliminary data.</text>
</comment>
<evidence type="ECO:0000259" key="1">
    <source>
        <dbReference type="Pfam" id="PF13460"/>
    </source>
</evidence>
<organism evidence="2 3">
    <name type="scientific">Chitinophaga nivalis</name>
    <dbReference type="NCBI Taxonomy" id="2991709"/>
    <lineage>
        <taxon>Bacteria</taxon>
        <taxon>Pseudomonadati</taxon>
        <taxon>Bacteroidota</taxon>
        <taxon>Chitinophagia</taxon>
        <taxon>Chitinophagales</taxon>
        <taxon>Chitinophagaceae</taxon>
        <taxon>Chitinophaga</taxon>
    </lineage>
</organism>
<evidence type="ECO:0000313" key="2">
    <source>
        <dbReference type="EMBL" id="MCW3486705.1"/>
    </source>
</evidence>
<name>A0ABT3IRU8_9BACT</name>
<dbReference type="SUPFAM" id="SSF51735">
    <property type="entry name" value="NAD(P)-binding Rossmann-fold domains"/>
    <property type="match status" value="1"/>
</dbReference>
<gene>
    <name evidence="2" type="ORF">OL497_22580</name>
</gene>